<dbReference type="AlphaFoldDB" id="A0AAW2GSL7"/>
<reference evidence="2 3" key="1">
    <citation type="submission" date="2023-03" db="EMBL/GenBank/DDBJ databases">
        <title>High recombination rates correlate with genetic variation in Cardiocondyla obscurior ants.</title>
        <authorList>
            <person name="Errbii M."/>
        </authorList>
    </citation>
    <scope>NUCLEOTIDE SEQUENCE [LARGE SCALE GENOMIC DNA]</scope>
    <source>
        <strain evidence="2">Alpha-2009</strain>
        <tissue evidence="2">Whole body</tissue>
    </source>
</reference>
<feature type="transmembrane region" description="Helical" evidence="1">
    <location>
        <begin position="21"/>
        <end position="46"/>
    </location>
</feature>
<evidence type="ECO:0000256" key="1">
    <source>
        <dbReference type="SAM" id="Phobius"/>
    </source>
</evidence>
<keyword evidence="1" id="KW-0812">Transmembrane</keyword>
<comment type="caution">
    <text evidence="2">The sequence shown here is derived from an EMBL/GenBank/DDBJ whole genome shotgun (WGS) entry which is preliminary data.</text>
</comment>
<keyword evidence="1" id="KW-1133">Transmembrane helix</keyword>
<dbReference type="Proteomes" id="UP001430953">
    <property type="component" value="Unassembled WGS sequence"/>
</dbReference>
<organism evidence="2 3">
    <name type="scientific">Cardiocondyla obscurior</name>
    <dbReference type="NCBI Taxonomy" id="286306"/>
    <lineage>
        <taxon>Eukaryota</taxon>
        <taxon>Metazoa</taxon>
        <taxon>Ecdysozoa</taxon>
        <taxon>Arthropoda</taxon>
        <taxon>Hexapoda</taxon>
        <taxon>Insecta</taxon>
        <taxon>Pterygota</taxon>
        <taxon>Neoptera</taxon>
        <taxon>Endopterygota</taxon>
        <taxon>Hymenoptera</taxon>
        <taxon>Apocrita</taxon>
        <taxon>Aculeata</taxon>
        <taxon>Formicoidea</taxon>
        <taxon>Formicidae</taxon>
        <taxon>Myrmicinae</taxon>
        <taxon>Cardiocondyla</taxon>
    </lineage>
</organism>
<name>A0AAW2GSL7_9HYME</name>
<protein>
    <submittedName>
        <fullName evidence="2">Uncharacterized protein</fullName>
    </submittedName>
</protein>
<feature type="transmembrane region" description="Helical" evidence="1">
    <location>
        <begin position="68"/>
        <end position="89"/>
    </location>
</feature>
<evidence type="ECO:0000313" key="2">
    <source>
        <dbReference type="EMBL" id="KAL0130199.1"/>
    </source>
</evidence>
<proteinExistence type="predicted"/>
<sequence>MPGRGAGIIVASSFSSSRLSVGAVAIAATLAVGLDVLILIPGWLAFKQTFEFVAEYSSLLSECRLSEFVLLTLSRLVVFVIAIGTRPAATAGTRFHKLRISRWKL</sequence>
<evidence type="ECO:0000313" key="3">
    <source>
        <dbReference type="Proteomes" id="UP001430953"/>
    </source>
</evidence>
<gene>
    <name evidence="2" type="ORF">PUN28_002052</name>
</gene>
<dbReference type="EMBL" id="JADYXP020000002">
    <property type="protein sequence ID" value="KAL0130199.1"/>
    <property type="molecule type" value="Genomic_DNA"/>
</dbReference>
<keyword evidence="1" id="KW-0472">Membrane</keyword>
<keyword evidence="3" id="KW-1185">Reference proteome</keyword>
<accession>A0AAW2GSL7</accession>